<dbReference type="AlphaFoldDB" id="A0A9N8ECG9"/>
<keyword evidence="3" id="KW-1185">Reference proteome</keyword>
<evidence type="ECO:0000313" key="3">
    <source>
        <dbReference type="Proteomes" id="UP001153069"/>
    </source>
</evidence>
<dbReference type="Proteomes" id="UP001153069">
    <property type="component" value="Unassembled WGS sequence"/>
</dbReference>
<keyword evidence="1" id="KW-0732">Signal</keyword>
<accession>A0A9N8ECG9</accession>
<evidence type="ECO:0000256" key="1">
    <source>
        <dbReference type="SAM" id="SignalP"/>
    </source>
</evidence>
<protein>
    <submittedName>
        <fullName evidence="2">Uncharacterized protein</fullName>
    </submittedName>
</protein>
<reference evidence="2" key="1">
    <citation type="submission" date="2020-06" db="EMBL/GenBank/DDBJ databases">
        <authorList>
            <consortium name="Plant Systems Biology data submission"/>
        </authorList>
    </citation>
    <scope>NUCLEOTIDE SEQUENCE</scope>
    <source>
        <strain evidence="2">D6</strain>
    </source>
</reference>
<name>A0A9N8ECG9_9STRA</name>
<gene>
    <name evidence="2" type="ORF">SEMRO_888_G216430.1</name>
</gene>
<dbReference type="EMBL" id="CAICTM010000886">
    <property type="protein sequence ID" value="CAB9517875.1"/>
    <property type="molecule type" value="Genomic_DNA"/>
</dbReference>
<feature type="chain" id="PRO_5040386972" evidence="1">
    <location>
        <begin position="20"/>
        <end position="297"/>
    </location>
</feature>
<evidence type="ECO:0000313" key="2">
    <source>
        <dbReference type="EMBL" id="CAB9517875.1"/>
    </source>
</evidence>
<proteinExistence type="predicted"/>
<sequence length="297" mass="31287">MRLFSLVFVISFVAFGAEARRDGYRYLRDSSFSILSEIPRRLQDQSERNVDTINQAAADSLPTINSEVQANIEDPKTIGYTVTINPGTTCSSGAVSASVTLDVISGQSTTEITSLTVQEGTESVGSCPTTFSGTFNFVMSASFYTVTGPAVFSTVGDTCTALSTTYSSTVNKPVLTGEVTMSGTIDGDKLSVDSASVGSISATCDNTTVSISGLSGSTDYSSSETLVSTDIGTEVKNYVSGNLTTLIQSALDTGIEQTIVEWGFQRSAHYITTFARASFGQTVRSFLFGDGGGRLLL</sequence>
<feature type="signal peptide" evidence="1">
    <location>
        <begin position="1"/>
        <end position="19"/>
    </location>
</feature>
<organism evidence="2 3">
    <name type="scientific">Seminavis robusta</name>
    <dbReference type="NCBI Taxonomy" id="568900"/>
    <lineage>
        <taxon>Eukaryota</taxon>
        <taxon>Sar</taxon>
        <taxon>Stramenopiles</taxon>
        <taxon>Ochrophyta</taxon>
        <taxon>Bacillariophyta</taxon>
        <taxon>Bacillariophyceae</taxon>
        <taxon>Bacillariophycidae</taxon>
        <taxon>Naviculales</taxon>
        <taxon>Naviculaceae</taxon>
        <taxon>Seminavis</taxon>
    </lineage>
</organism>
<comment type="caution">
    <text evidence="2">The sequence shown here is derived from an EMBL/GenBank/DDBJ whole genome shotgun (WGS) entry which is preliminary data.</text>
</comment>